<evidence type="ECO:0000313" key="2">
    <source>
        <dbReference type="Proteomes" id="UP000076502"/>
    </source>
</evidence>
<sequence length="63" mass="7596">MCEQQYRNNLHYDIHSEECIDNEVRTLINDKMSANPEKCRVSRSCWIIFTRKYLFSIFSCITT</sequence>
<dbReference type="EMBL" id="KQ434896">
    <property type="protein sequence ID" value="KZC10723.1"/>
    <property type="molecule type" value="Genomic_DNA"/>
</dbReference>
<keyword evidence="2" id="KW-1185">Reference proteome</keyword>
<name>A0A154PFT1_DUFNO</name>
<evidence type="ECO:0000313" key="1">
    <source>
        <dbReference type="EMBL" id="KZC10723.1"/>
    </source>
</evidence>
<dbReference type="AlphaFoldDB" id="A0A154PFT1"/>
<proteinExistence type="predicted"/>
<organism evidence="1 2">
    <name type="scientific">Dufourea novaeangliae</name>
    <name type="common">Sweat bee</name>
    <dbReference type="NCBI Taxonomy" id="178035"/>
    <lineage>
        <taxon>Eukaryota</taxon>
        <taxon>Metazoa</taxon>
        <taxon>Ecdysozoa</taxon>
        <taxon>Arthropoda</taxon>
        <taxon>Hexapoda</taxon>
        <taxon>Insecta</taxon>
        <taxon>Pterygota</taxon>
        <taxon>Neoptera</taxon>
        <taxon>Endopterygota</taxon>
        <taxon>Hymenoptera</taxon>
        <taxon>Apocrita</taxon>
        <taxon>Aculeata</taxon>
        <taxon>Apoidea</taxon>
        <taxon>Anthophila</taxon>
        <taxon>Halictidae</taxon>
        <taxon>Rophitinae</taxon>
        <taxon>Dufourea</taxon>
    </lineage>
</organism>
<accession>A0A154PFT1</accession>
<reference evidence="1 2" key="1">
    <citation type="submission" date="2015-07" db="EMBL/GenBank/DDBJ databases">
        <title>The genome of Dufourea novaeangliae.</title>
        <authorList>
            <person name="Pan H."/>
            <person name="Kapheim K."/>
        </authorList>
    </citation>
    <scope>NUCLEOTIDE SEQUENCE [LARGE SCALE GENOMIC DNA]</scope>
    <source>
        <strain evidence="1">0120121106</strain>
        <tissue evidence="1">Whole body</tissue>
    </source>
</reference>
<dbReference type="Proteomes" id="UP000076502">
    <property type="component" value="Unassembled WGS sequence"/>
</dbReference>
<gene>
    <name evidence="1" type="ORF">WN55_02211</name>
</gene>
<protein>
    <submittedName>
        <fullName evidence="1">Uncharacterized protein</fullName>
    </submittedName>
</protein>